<dbReference type="Proteomes" id="UP000026960">
    <property type="component" value="Chromosome 3"/>
</dbReference>
<proteinExistence type="inferred from homology"/>
<keyword evidence="7" id="KW-1185">Reference proteome</keyword>
<evidence type="ECO:0000256" key="4">
    <source>
        <dbReference type="ARBA" id="ARBA00022840"/>
    </source>
</evidence>
<accession>A0A0D3FJ51</accession>
<organism evidence="6">
    <name type="scientific">Oryza barthii</name>
    <dbReference type="NCBI Taxonomy" id="65489"/>
    <lineage>
        <taxon>Eukaryota</taxon>
        <taxon>Viridiplantae</taxon>
        <taxon>Streptophyta</taxon>
        <taxon>Embryophyta</taxon>
        <taxon>Tracheophyta</taxon>
        <taxon>Spermatophyta</taxon>
        <taxon>Magnoliopsida</taxon>
        <taxon>Liliopsida</taxon>
        <taxon>Poales</taxon>
        <taxon>Poaceae</taxon>
        <taxon>BOP clade</taxon>
        <taxon>Oryzoideae</taxon>
        <taxon>Oryzeae</taxon>
        <taxon>Oryzinae</taxon>
        <taxon>Oryza</taxon>
    </lineage>
</organism>
<dbReference type="InterPro" id="IPR024034">
    <property type="entry name" value="ATPase_F1/V1_b/a_C"/>
</dbReference>
<evidence type="ECO:0000313" key="6">
    <source>
        <dbReference type="EnsemblPlants" id="OBART03G19390.1"/>
    </source>
</evidence>
<dbReference type="PaxDb" id="65489-OBART03G19390.1"/>
<reference evidence="6" key="2">
    <citation type="submission" date="2015-03" db="UniProtKB">
        <authorList>
            <consortium name="EnsemblPlants"/>
        </authorList>
    </citation>
    <scope>IDENTIFICATION</scope>
</reference>
<protein>
    <submittedName>
        <fullName evidence="6">Uncharacterized protein</fullName>
    </submittedName>
</protein>
<evidence type="ECO:0000256" key="2">
    <source>
        <dbReference type="ARBA" id="ARBA00022448"/>
    </source>
</evidence>
<keyword evidence="3" id="KW-0547">Nucleotide-binding</keyword>
<dbReference type="EnsemblPlants" id="OBART03G19390.1">
    <property type="protein sequence ID" value="OBART03G19390.1"/>
    <property type="gene ID" value="OBART03G19390"/>
</dbReference>
<comment type="similarity">
    <text evidence="1">Belongs to the ATPase alpha/beta chains family.</text>
</comment>
<dbReference type="GO" id="GO:0006811">
    <property type="term" value="P:monoatomic ion transport"/>
    <property type="evidence" value="ECO:0007669"/>
    <property type="project" value="UniProtKB-KW"/>
</dbReference>
<dbReference type="AlphaFoldDB" id="A0A0D3FJ51"/>
<reference evidence="6" key="1">
    <citation type="journal article" date="2009" name="Rice">
        <title>De Novo Next Generation Sequencing of Plant Genomes.</title>
        <authorList>
            <person name="Rounsley S."/>
            <person name="Marri P.R."/>
            <person name="Yu Y."/>
            <person name="He R."/>
            <person name="Sisneros N."/>
            <person name="Goicoechea J.L."/>
            <person name="Lee S.J."/>
            <person name="Angelova A."/>
            <person name="Kudrna D."/>
            <person name="Luo M."/>
            <person name="Affourtit J."/>
            <person name="Desany B."/>
            <person name="Knight J."/>
            <person name="Niazi F."/>
            <person name="Egholm M."/>
            <person name="Wing R.A."/>
        </authorList>
    </citation>
    <scope>NUCLEOTIDE SEQUENCE [LARGE SCALE GENOMIC DNA]</scope>
    <source>
        <strain evidence="6">cv. IRGC 105608</strain>
    </source>
</reference>
<dbReference type="STRING" id="65489.A0A0D3FJ51"/>
<dbReference type="HOGENOM" id="CLU_2708695_0_0_1"/>
<keyword evidence="2" id="KW-0813">Transport</keyword>
<sequence length="73" mass="8412">MDSSTDHAPFIRFAYLDSTTVLPKGLDSEVLQRTSRHYHNSSILRFNGSSDQYRLIVARARKIKCFLSQSITY</sequence>
<dbReference type="Gramene" id="OBART03G19390.1">
    <property type="protein sequence ID" value="OBART03G19390.1"/>
    <property type="gene ID" value="OBART03G19390"/>
</dbReference>
<evidence type="ECO:0000256" key="3">
    <source>
        <dbReference type="ARBA" id="ARBA00022741"/>
    </source>
</evidence>
<evidence type="ECO:0000256" key="5">
    <source>
        <dbReference type="ARBA" id="ARBA00023065"/>
    </source>
</evidence>
<keyword evidence="5" id="KW-0406">Ion transport</keyword>
<keyword evidence="4" id="KW-0067">ATP-binding</keyword>
<evidence type="ECO:0000313" key="7">
    <source>
        <dbReference type="Proteomes" id="UP000026960"/>
    </source>
</evidence>
<name>A0A0D3FJ51_9ORYZ</name>
<dbReference type="Gene3D" id="1.10.1140.10">
    <property type="entry name" value="Bovine Mitochondrial F1-atpase, Atp Synthase Beta Chain, Chain D, domain 3"/>
    <property type="match status" value="1"/>
</dbReference>
<evidence type="ECO:0000256" key="1">
    <source>
        <dbReference type="ARBA" id="ARBA00008936"/>
    </source>
</evidence>